<dbReference type="OrthoDB" id="4510425at2759"/>
<accession>A0A9W9FFY5</accession>
<reference evidence="3" key="2">
    <citation type="journal article" date="2023" name="IMA Fungus">
        <title>Comparative genomic study of the Penicillium genus elucidates a diverse pangenome and 15 lateral gene transfer events.</title>
        <authorList>
            <person name="Petersen C."/>
            <person name="Sorensen T."/>
            <person name="Nielsen M.R."/>
            <person name="Sondergaard T.E."/>
            <person name="Sorensen J.L."/>
            <person name="Fitzpatrick D.A."/>
            <person name="Frisvad J.C."/>
            <person name="Nielsen K.L."/>
        </authorList>
    </citation>
    <scope>NUCLEOTIDE SEQUENCE</scope>
    <source>
        <strain evidence="3">IBT 30761</strain>
    </source>
</reference>
<feature type="region of interest" description="Disordered" evidence="1">
    <location>
        <begin position="36"/>
        <end position="97"/>
    </location>
</feature>
<feature type="signal peptide" evidence="2">
    <location>
        <begin position="1"/>
        <end position="25"/>
    </location>
</feature>
<feature type="chain" id="PRO_5040835099" description="Cell wall protein" evidence="2">
    <location>
        <begin position="26"/>
        <end position="218"/>
    </location>
</feature>
<protein>
    <recommendedName>
        <fullName evidence="5">Cell wall protein</fullName>
    </recommendedName>
</protein>
<name>A0A9W9FFY5_9EURO</name>
<dbReference type="Proteomes" id="UP001149074">
    <property type="component" value="Unassembled WGS sequence"/>
</dbReference>
<sequence length="218" mass="21855">MPSTSFTVSSALCLLLAVGPAAVLSAPQLNGLPILGGDHDADTTPANGNSEHDAGAGFDVAIPGGPGVKFGAGTHSEHHGPCGPGINSEHDAGAGYDVSIPGGPGVRFGAGTHDQHEAVPCPEIVEEVPPPAITEVHTETYVPSYIPPTYTTPIVIPTITTPAAYAPPTPVPVTSTPLIPHPAPSVTPSQPVYNAGSTMAPSSSLMALALPIILGFFA</sequence>
<evidence type="ECO:0000256" key="1">
    <source>
        <dbReference type="SAM" id="MobiDB-lite"/>
    </source>
</evidence>
<organism evidence="3 4">
    <name type="scientific">Penicillium argentinense</name>
    <dbReference type="NCBI Taxonomy" id="1131581"/>
    <lineage>
        <taxon>Eukaryota</taxon>
        <taxon>Fungi</taxon>
        <taxon>Dikarya</taxon>
        <taxon>Ascomycota</taxon>
        <taxon>Pezizomycotina</taxon>
        <taxon>Eurotiomycetes</taxon>
        <taxon>Eurotiomycetidae</taxon>
        <taxon>Eurotiales</taxon>
        <taxon>Aspergillaceae</taxon>
        <taxon>Penicillium</taxon>
    </lineage>
</organism>
<dbReference type="EMBL" id="JAPQKI010000005">
    <property type="protein sequence ID" value="KAJ5099515.1"/>
    <property type="molecule type" value="Genomic_DNA"/>
</dbReference>
<evidence type="ECO:0000256" key="2">
    <source>
        <dbReference type="SAM" id="SignalP"/>
    </source>
</evidence>
<dbReference type="GeneID" id="81357989"/>
<comment type="caution">
    <text evidence="3">The sequence shown here is derived from an EMBL/GenBank/DDBJ whole genome shotgun (WGS) entry which is preliminary data.</text>
</comment>
<evidence type="ECO:0008006" key="5">
    <source>
        <dbReference type="Google" id="ProtNLM"/>
    </source>
</evidence>
<evidence type="ECO:0000313" key="4">
    <source>
        <dbReference type="Proteomes" id="UP001149074"/>
    </source>
</evidence>
<dbReference type="RefSeq" id="XP_056475169.1">
    <property type="nucleotide sequence ID" value="XM_056619010.1"/>
</dbReference>
<reference evidence="3" key="1">
    <citation type="submission" date="2022-11" db="EMBL/GenBank/DDBJ databases">
        <authorList>
            <person name="Petersen C."/>
        </authorList>
    </citation>
    <scope>NUCLEOTIDE SEQUENCE</scope>
    <source>
        <strain evidence="3">IBT 30761</strain>
    </source>
</reference>
<proteinExistence type="predicted"/>
<dbReference type="AlphaFoldDB" id="A0A9W9FFY5"/>
<keyword evidence="4" id="KW-1185">Reference proteome</keyword>
<keyword evidence="2" id="KW-0732">Signal</keyword>
<evidence type="ECO:0000313" key="3">
    <source>
        <dbReference type="EMBL" id="KAJ5099515.1"/>
    </source>
</evidence>
<gene>
    <name evidence="3" type="ORF">N7532_006516</name>
</gene>